<feature type="region of interest" description="Disordered" evidence="1">
    <location>
        <begin position="1"/>
        <end position="39"/>
    </location>
</feature>
<evidence type="ECO:0000256" key="1">
    <source>
        <dbReference type="SAM" id="MobiDB-lite"/>
    </source>
</evidence>
<reference evidence="2 3" key="1">
    <citation type="submission" date="2012-11" db="EMBL/GenBank/DDBJ databases">
        <authorList>
            <person name="Huguet-Tapia J.C."/>
            <person name="Durkin A.S."/>
            <person name="Pettis G.S."/>
            <person name="Badger J.H."/>
        </authorList>
    </citation>
    <scope>NUCLEOTIDE SEQUENCE [LARGE SCALE GENOMIC DNA]</scope>
    <source>
        <strain evidence="2 3">91-03</strain>
    </source>
</reference>
<comment type="caution">
    <text evidence="2">The sequence shown here is derived from an EMBL/GenBank/DDBJ whole genome shotgun (WGS) entry which is preliminary data.</text>
</comment>
<evidence type="ECO:0000313" key="3">
    <source>
        <dbReference type="Proteomes" id="UP000010411"/>
    </source>
</evidence>
<accession>L1KP81</accession>
<gene>
    <name evidence="2" type="ORF">STRIP9103_04773</name>
</gene>
<protein>
    <submittedName>
        <fullName evidence="2">Uncharacterized protein</fullName>
    </submittedName>
</protein>
<dbReference type="AlphaFoldDB" id="L1KP81"/>
<proteinExistence type="predicted"/>
<evidence type="ECO:0000313" key="2">
    <source>
        <dbReference type="EMBL" id="EKX62270.1"/>
    </source>
</evidence>
<name>L1KP81_9ACTN</name>
<feature type="compositionally biased region" description="Polar residues" evidence="1">
    <location>
        <begin position="26"/>
        <end position="39"/>
    </location>
</feature>
<sequence length="39" mass="4072">MFHVKQRKTAPPSLIGVPGITRHPSRSTPPGTGAPSSYG</sequence>
<dbReference type="EMBL" id="AEJC01000530">
    <property type="protein sequence ID" value="EKX62270.1"/>
    <property type="molecule type" value="Genomic_DNA"/>
</dbReference>
<organism evidence="2 3">
    <name type="scientific">Streptomyces ipomoeae 91-03</name>
    <dbReference type="NCBI Taxonomy" id="698759"/>
    <lineage>
        <taxon>Bacteria</taxon>
        <taxon>Bacillati</taxon>
        <taxon>Actinomycetota</taxon>
        <taxon>Actinomycetes</taxon>
        <taxon>Kitasatosporales</taxon>
        <taxon>Streptomycetaceae</taxon>
        <taxon>Streptomyces</taxon>
    </lineage>
</organism>
<keyword evidence="3" id="KW-1185">Reference proteome</keyword>
<dbReference type="Proteomes" id="UP000010411">
    <property type="component" value="Unassembled WGS sequence"/>
</dbReference>